<feature type="compositionally biased region" description="Polar residues" evidence="1">
    <location>
        <begin position="592"/>
        <end position="606"/>
    </location>
</feature>
<dbReference type="Proteomes" id="UP000237271">
    <property type="component" value="Unassembled WGS sequence"/>
</dbReference>
<feature type="region of interest" description="Disordered" evidence="1">
    <location>
        <begin position="554"/>
        <end position="628"/>
    </location>
</feature>
<organism evidence="3 4">
    <name type="scientific">Phytophthora palmivora</name>
    <dbReference type="NCBI Taxonomy" id="4796"/>
    <lineage>
        <taxon>Eukaryota</taxon>
        <taxon>Sar</taxon>
        <taxon>Stramenopiles</taxon>
        <taxon>Oomycota</taxon>
        <taxon>Peronosporomycetes</taxon>
        <taxon>Peronosporales</taxon>
        <taxon>Peronosporaceae</taxon>
        <taxon>Phytophthora</taxon>
    </lineage>
</organism>
<dbReference type="PANTHER" id="PTHR13018">
    <property type="entry name" value="PROBABLE MEMBRANE PROTEIN DUF221-RELATED"/>
    <property type="match status" value="1"/>
</dbReference>
<dbReference type="InterPro" id="IPR045122">
    <property type="entry name" value="Csc1-like"/>
</dbReference>
<feature type="compositionally biased region" description="Low complexity" evidence="1">
    <location>
        <begin position="607"/>
        <end position="622"/>
    </location>
</feature>
<feature type="transmembrane region" description="Helical" evidence="2">
    <location>
        <begin position="55"/>
        <end position="74"/>
    </location>
</feature>
<evidence type="ECO:0000256" key="2">
    <source>
        <dbReference type="SAM" id="Phobius"/>
    </source>
</evidence>
<evidence type="ECO:0000313" key="3">
    <source>
        <dbReference type="EMBL" id="POM67811.1"/>
    </source>
</evidence>
<dbReference type="AlphaFoldDB" id="A0A2P4XQH6"/>
<keyword evidence="4" id="KW-1185">Reference proteome</keyword>
<feature type="transmembrane region" description="Helical" evidence="2">
    <location>
        <begin position="95"/>
        <end position="118"/>
    </location>
</feature>
<keyword evidence="2" id="KW-1133">Transmembrane helix</keyword>
<comment type="caution">
    <text evidence="3">The sequence shown here is derived from an EMBL/GenBank/DDBJ whole genome shotgun (WGS) entry which is preliminary data.</text>
</comment>
<protein>
    <submittedName>
        <fullName evidence="3">Transmembrane protein</fullName>
    </submittedName>
</protein>
<evidence type="ECO:0000313" key="4">
    <source>
        <dbReference type="Proteomes" id="UP000237271"/>
    </source>
</evidence>
<keyword evidence="2 3" id="KW-0812">Transmembrane</keyword>
<keyword evidence="2" id="KW-0472">Membrane</keyword>
<dbReference type="EMBL" id="NCKW01008645">
    <property type="protein sequence ID" value="POM67811.1"/>
    <property type="molecule type" value="Genomic_DNA"/>
</dbReference>
<dbReference type="PANTHER" id="PTHR13018:SF5">
    <property type="entry name" value="RE44586P"/>
    <property type="match status" value="1"/>
</dbReference>
<feature type="transmembrane region" description="Helical" evidence="2">
    <location>
        <begin position="209"/>
        <end position="236"/>
    </location>
</feature>
<evidence type="ECO:0000256" key="1">
    <source>
        <dbReference type="SAM" id="MobiDB-lite"/>
    </source>
</evidence>
<name>A0A2P4XQH6_9STRA</name>
<reference evidence="3 4" key="1">
    <citation type="journal article" date="2017" name="Genome Biol. Evol.">
        <title>Phytophthora megakarya and P. palmivora, closely related causal agents of cacao black pod rot, underwent increases in genome sizes and gene numbers by different mechanisms.</title>
        <authorList>
            <person name="Ali S.S."/>
            <person name="Shao J."/>
            <person name="Lary D.J."/>
            <person name="Kronmiller B."/>
            <person name="Shen D."/>
            <person name="Strem M.D."/>
            <person name="Amoako-Attah I."/>
            <person name="Akrofi A.Y."/>
            <person name="Begoude B.A."/>
            <person name="Ten Hoopen G.M."/>
            <person name="Coulibaly K."/>
            <person name="Kebe B.I."/>
            <person name="Melnick R.L."/>
            <person name="Guiltinan M.J."/>
            <person name="Tyler B.M."/>
            <person name="Meinhardt L.W."/>
            <person name="Bailey B.A."/>
        </authorList>
    </citation>
    <scope>NUCLEOTIDE SEQUENCE [LARGE SCALE GENOMIC DNA]</scope>
    <source>
        <strain evidence="4">sbr112.9</strain>
    </source>
</reference>
<sequence>MSCEAYEASNVLYCFCSSALTNSIKTYGFIKGPKRMWDAKPCRGFTKDYLIKNSFMLFAAGIVVVVNFLLNNILRMFAVFERHSSESTRTIRVAVRMFVAQFLNTAIIVMLVNASFGLGNVKVAKELLGGKYADFERGWYPTVGMGIATTMLLNAFLPQITLFMHMYVVSPIHRWYKRRSIRTQAKMDKLYAGPTFDISQRYPMVLNSVFVTMVFCGGSPILLFIATVASAGVYWFDKLSILYLYSVKTTYDEILGKVTIQVLPWTLAMHLGFSAWMYGNTDLLKGSVLNLPWLLRSVGLKAVLLDHPNATSDELYGILTDKLGKYDVLGKHGFLVKIVFSQVMLMTILCFAVTFGLLLYIIFGKLVFVVLRQMLVFLKHVVFIPVELFHALFSKDDEARAKEAERRQQKKKEKLPVVILPEFTEPFVMSVSRRYRPDDGLGFQRCRVDNTYELTCVWPKDIVHENGVARTAGDRKLSWETMQAPVTSYAIEANEKYRYPVKQILNAWKRVKEVRREHSPEPVHLEKVTPVIAKNESHVETAVAATEIVTIVAEGKNDGDTEDALTETRPEETADSIETDAAIEPVDEEPASDSTEANGNGEVSTDTPAIETTAASAEAAQEQLVDNK</sequence>
<feature type="transmembrane region" description="Helical" evidence="2">
    <location>
        <begin position="339"/>
        <end position="363"/>
    </location>
</feature>
<accession>A0A2P4XQH6</accession>
<proteinExistence type="predicted"/>
<gene>
    <name evidence="3" type="ORF">PHPALM_16118</name>
</gene>
<dbReference type="OrthoDB" id="192629at2759"/>
<dbReference type="GO" id="GO:0005886">
    <property type="term" value="C:plasma membrane"/>
    <property type="evidence" value="ECO:0007669"/>
    <property type="project" value="TreeGrafter"/>
</dbReference>
<dbReference type="GO" id="GO:0005227">
    <property type="term" value="F:calcium-activated cation channel activity"/>
    <property type="evidence" value="ECO:0007669"/>
    <property type="project" value="InterPro"/>
</dbReference>